<dbReference type="SUPFAM" id="SSF53756">
    <property type="entry name" value="UDP-Glycosyltransferase/glycogen phosphorylase"/>
    <property type="match status" value="1"/>
</dbReference>
<evidence type="ECO:0000256" key="2">
    <source>
        <dbReference type="ARBA" id="ARBA00022679"/>
    </source>
</evidence>
<keyword evidence="1" id="KW-0328">Glycosyltransferase</keyword>
<accession>A0AAN8ES92</accession>
<dbReference type="CDD" id="cd03788">
    <property type="entry name" value="GT20_TPS"/>
    <property type="match status" value="1"/>
</dbReference>
<keyword evidence="5" id="KW-1185">Reference proteome</keyword>
<dbReference type="PANTHER" id="PTHR10788">
    <property type="entry name" value="TREHALOSE-6-PHOSPHATE SYNTHASE"/>
    <property type="match status" value="1"/>
</dbReference>
<evidence type="ECO:0000313" key="4">
    <source>
        <dbReference type="EMBL" id="KAK5957597.1"/>
    </source>
</evidence>
<proteinExistence type="predicted"/>
<dbReference type="GO" id="GO:0004805">
    <property type="term" value="F:trehalose-phosphatase activity"/>
    <property type="evidence" value="ECO:0007669"/>
    <property type="project" value="TreeGrafter"/>
</dbReference>
<reference evidence="4 5" key="1">
    <citation type="submission" date="2022-12" db="EMBL/GenBank/DDBJ databases">
        <title>Genomic features and morphological characterization of a novel Knufia sp. strain isolated from spacecraft assembly facility.</title>
        <authorList>
            <person name="Teixeira M."/>
            <person name="Chander A.M."/>
            <person name="Stajich J.E."/>
            <person name="Venkateswaran K."/>
        </authorList>
    </citation>
    <scope>NUCLEOTIDE SEQUENCE [LARGE SCALE GENOMIC DNA]</scope>
    <source>
        <strain evidence="4 5">FJI-L2-BK-P2</strain>
    </source>
</reference>
<keyword evidence="2" id="KW-0808">Transferase</keyword>
<evidence type="ECO:0000256" key="3">
    <source>
        <dbReference type="SAM" id="MobiDB-lite"/>
    </source>
</evidence>
<dbReference type="FunFam" id="3.40.50.2000:FF:000035">
    <property type="entry name" value="Trehalose-6-phosphate synthase"/>
    <property type="match status" value="1"/>
</dbReference>
<dbReference type="FunFam" id="3.40.50.2000:FF:000010">
    <property type="entry name" value="Alpha,alpha-trehalose-phosphate synthase"/>
    <property type="match status" value="1"/>
</dbReference>
<feature type="compositionally biased region" description="Polar residues" evidence="3">
    <location>
        <begin position="493"/>
        <end position="503"/>
    </location>
</feature>
<dbReference type="GO" id="GO:0005946">
    <property type="term" value="C:alpha,alpha-trehalose-phosphate synthase complex (UDP-forming)"/>
    <property type="evidence" value="ECO:0007669"/>
    <property type="project" value="TreeGrafter"/>
</dbReference>
<organism evidence="4 5">
    <name type="scientific">Knufia fluminis</name>
    <dbReference type="NCBI Taxonomy" id="191047"/>
    <lineage>
        <taxon>Eukaryota</taxon>
        <taxon>Fungi</taxon>
        <taxon>Dikarya</taxon>
        <taxon>Ascomycota</taxon>
        <taxon>Pezizomycotina</taxon>
        <taxon>Eurotiomycetes</taxon>
        <taxon>Chaetothyriomycetidae</taxon>
        <taxon>Chaetothyriales</taxon>
        <taxon>Trichomeriaceae</taxon>
        <taxon>Knufia</taxon>
    </lineage>
</organism>
<sequence length="539" mass="61027">MPDAPNSPNQGKQRLLTVANRLPITIKKNDGQYTYGKSSGGLVTGLSGLPDSYNALWYGWAGTQVPEGDVAKVEEEMMKDQGGVPLWIEDDLMDMHYNGFSNGILWPLFHYHANDMAFEEEPWEAYVEVNKQFARRIAQDVRSDDIVWVHDYHLMLFPQMLREELASGNTTNVKIGFFLHTPFPSSTEFMKLPYRERVLEGLLHSDLVGFHTYDYARHFLSACGKVLHLTTSPNGVTFQKKAVHVGAFPIGINPEKELKLMEKESVIQRVTGLKQRQYKDKTVIISVDRLDYIKGLPHKFHAYDMFLEHNPDQVGKVILIQIAVPSRQDVKEYQVLRSHISELSGRINGKYGNVDYQPLIYCYTSVPPEELIALYTMADICLITSTRDGMNLVAYEYVTCQKNNHGSLVMSEFAGAAQSMKGCIMINPWDTGEIMDGLRKAIDMEPPQRQQNWKRMNDYVQKFTSAYWGTSFIEELMRIGSTHIQEVRMKQPSDVTPKSTPDTGSMHGDEVDGIDGFADMIPGSGREPLPPPMIDADVP</sequence>
<dbReference type="EMBL" id="JAKLMC020000002">
    <property type="protein sequence ID" value="KAK5957597.1"/>
    <property type="molecule type" value="Genomic_DNA"/>
</dbReference>
<comment type="caution">
    <text evidence="4">The sequence shown here is derived from an EMBL/GenBank/DDBJ whole genome shotgun (WGS) entry which is preliminary data.</text>
</comment>
<feature type="region of interest" description="Disordered" evidence="3">
    <location>
        <begin position="487"/>
        <end position="539"/>
    </location>
</feature>
<dbReference type="GO" id="GO:0005829">
    <property type="term" value="C:cytosol"/>
    <property type="evidence" value="ECO:0007669"/>
    <property type="project" value="TreeGrafter"/>
</dbReference>
<evidence type="ECO:0000313" key="5">
    <source>
        <dbReference type="Proteomes" id="UP001316803"/>
    </source>
</evidence>
<dbReference type="InterPro" id="IPR001830">
    <property type="entry name" value="Glyco_trans_20"/>
</dbReference>
<protein>
    <submittedName>
        <fullName evidence="4">Trehalose-6-P synthase/phosphatase complex synthase subunit</fullName>
    </submittedName>
</protein>
<dbReference type="GO" id="GO:0005992">
    <property type="term" value="P:trehalose biosynthetic process"/>
    <property type="evidence" value="ECO:0007669"/>
    <property type="project" value="InterPro"/>
</dbReference>
<dbReference type="Gene3D" id="3.40.50.2000">
    <property type="entry name" value="Glycogen Phosphorylase B"/>
    <property type="match status" value="2"/>
</dbReference>
<dbReference type="GO" id="GO:0003825">
    <property type="term" value="F:alpha,alpha-trehalose-phosphate synthase (UDP-forming) activity"/>
    <property type="evidence" value="ECO:0007669"/>
    <property type="project" value="TreeGrafter"/>
</dbReference>
<dbReference type="PANTHER" id="PTHR10788:SF75">
    <property type="entry name" value="SYNTHASE SUBUNIT OF TREHALOSE-6-PHOSPHATE SYNTHASE_PHOSPHATASE COMPLEX (EUROFUNG)"/>
    <property type="match status" value="1"/>
</dbReference>
<dbReference type="Pfam" id="PF00982">
    <property type="entry name" value="Glyco_transf_20"/>
    <property type="match status" value="1"/>
</dbReference>
<name>A0AAN8ES92_9EURO</name>
<dbReference type="AlphaFoldDB" id="A0AAN8ES92"/>
<dbReference type="GO" id="GO:0034605">
    <property type="term" value="P:cellular response to heat"/>
    <property type="evidence" value="ECO:0007669"/>
    <property type="project" value="TreeGrafter"/>
</dbReference>
<evidence type="ECO:0000256" key="1">
    <source>
        <dbReference type="ARBA" id="ARBA00022676"/>
    </source>
</evidence>
<dbReference type="Proteomes" id="UP001316803">
    <property type="component" value="Unassembled WGS sequence"/>
</dbReference>
<gene>
    <name evidence="4" type="primary">TPS1</name>
    <name evidence="4" type="ORF">OHC33_000784</name>
</gene>